<dbReference type="Gene3D" id="3.40.50.300">
    <property type="entry name" value="P-loop containing nucleotide triphosphate hydrolases"/>
    <property type="match status" value="2"/>
</dbReference>
<keyword evidence="4" id="KW-0963">Cytoplasm</keyword>
<keyword evidence="8" id="KW-0243">Dynein</keyword>
<evidence type="ECO:0000256" key="5">
    <source>
        <dbReference type="ARBA" id="ARBA00022701"/>
    </source>
</evidence>
<evidence type="ECO:0000256" key="8">
    <source>
        <dbReference type="ARBA" id="ARBA00023017"/>
    </source>
</evidence>
<feature type="compositionally biased region" description="Basic and acidic residues" evidence="15">
    <location>
        <begin position="1597"/>
        <end position="1606"/>
    </location>
</feature>
<dbReference type="Gene3D" id="1.20.920.20">
    <property type="match status" value="1"/>
</dbReference>
<dbReference type="InterPro" id="IPR004273">
    <property type="entry name" value="Dynein_heavy_D6_P-loop"/>
</dbReference>
<dbReference type="STRING" id="69332.A0A388LP88"/>
<dbReference type="GO" id="GO:0005524">
    <property type="term" value="F:ATP binding"/>
    <property type="evidence" value="ECO:0007669"/>
    <property type="project" value="UniProtKB-KW"/>
</dbReference>
<name>A0A388LP88_CHABU</name>
<feature type="domain" description="Dynein heavy chain coiled coil stalk" evidence="17">
    <location>
        <begin position="157"/>
        <end position="488"/>
    </location>
</feature>
<feature type="domain" description="Dynein heavy chain C-terminal" evidence="20">
    <location>
        <begin position="1807"/>
        <end position="2117"/>
    </location>
</feature>
<dbReference type="FunFam" id="3.40.50.300:FF:000598">
    <property type="entry name" value="Dynein cytoplasmic 2 heavy chain 1"/>
    <property type="match status" value="1"/>
</dbReference>
<accession>A0A388LP88</accession>
<dbReference type="EMBL" id="BFEA01000465">
    <property type="protein sequence ID" value="GBG84147.1"/>
    <property type="molecule type" value="Genomic_DNA"/>
</dbReference>
<feature type="region of interest" description="Disordered" evidence="15">
    <location>
        <begin position="1249"/>
        <end position="1340"/>
    </location>
</feature>
<evidence type="ECO:0000256" key="6">
    <source>
        <dbReference type="ARBA" id="ARBA00022741"/>
    </source>
</evidence>
<dbReference type="OrthoDB" id="447173at2759"/>
<feature type="compositionally biased region" description="Low complexity" evidence="15">
    <location>
        <begin position="1607"/>
        <end position="1620"/>
    </location>
</feature>
<dbReference type="InterPro" id="IPR042219">
    <property type="entry name" value="AAA_lid_11_sf"/>
</dbReference>
<proteinExistence type="inferred from homology"/>
<comment type="subcellular location">
    <subcellularLocation>
        <location evidence="1">Cell projection</location>
        <location evidence="1">Cilium</location>
    </subcellularLocation>
    <subcellularLocation>
        <location evidence="2">Cytoplasm</location>
        <location evidence="2">Cytoskeleton</location>
    </subcellularLocation>
</comment>
<dbReference type="GO" id="GO:0045505">
    <property type="term" value="F:dynein intermediate chain binding"/>
    <property type="evidence" value="ECO:0007669"/>
    <property type="project" value="InterPro"/>
</dbReference>
<evidence type="ECO:0000256" key="13">
    <source>
        <dbReference type="ARBA" id="ARBA00023273"/>
    </source>
</evidence>
<evidence type="ECO:0000256" key="1">
    <source>
        <dbReference type="ARBA" id="ARBA00004138"/>
    </source>
</evidence>
<evidence type="ECO:0000256" key="12">
    <source>
        <dbReference type="ARBA" id="ARBA00023212"/>
    </source>
</evidence>
<evidence type="ECO:0000259" key="16">
    <source>
        <dbReference type="Pfam" id="PF03028"/>
    </source>
</evidence>
<comment type="caution">
    <text evidence="21">The sequence shown here is derived from an EMBL/GenBank/DDBJ whole genome shotgun (WGS) entry which is preliminary data.</text>
</comment>
<gene>
    <name evidence="21" type="ORF">CBR_g38121</name>
</gene>
<organism evidence="21 22">
    <name type="scientific">Chara braunii</name>
    <name type="common">Braun's stonewort</name>
    <dbReference type="NCBI Taxonomy" id="69332"/>
    <lineage>
        <taxon>Eukaryota</taxon>
        <taxon>Viridiplantae</taxon>
        <taxon>Streptophyta</taxon>
        <taxon>Charophyceae</taxon>
        <taxon>Charales</taxon>
        <taxon>Characeae</taxon>
        <taxon>Chara</taxon>
    </lineage>
</organism>
<feature type="compositionally biased region" description="Low complexity" evidence="15">
    <location>
        <begin position="1766"/>
        <end position="1786"/>
    </location>
</feature>
<evidence type="ECO:0000256" key="15">
    <source>
        <dbReference type="SAM" id="MobiDB-lite"/>
    </source>
</evidence>
<dbReference type="Pfam" id="PF18199">
    <property type="entry name" value="Dynein_C"/>
    <property type="match status" value="1"/>
</dbReference>
<dbReference type="Gene3D" id="1.10.8.1220">
    <property type="match status" value="1"/>
</dbReference>
<dbReference type="Gene3D" id="1.10.8.720">
    <property type="entry name" value="Region D6 of dynein motor"/>
    <property type="match status" value="1"/>
</dbReference>
<dbReference type="Pfam" id="PF12777">
    <property type="entry name" value="MT"/>
    <property type="match status" value="1"/>
</dbReference>
<keyword evidence="5" id="KW-0493">Microtubule</keyword>
<dbReference type="InterPro" id="IPR043160">
    <property type="entry name" value="Dynein_C_barrel"/>
</dbReference>
<dbReference type="GO" id="GO:0008569">
    <property type="term" value="F:minus-end-directed microtubule motor activity"/>
    <property type="evidence" value="ECO:0007669"/>
    <property type="project" value="InterPro"/>
</dbReference>
<evidence type="ECO:0000256" key="7">
    <source>
        <dbReference type="ARBA" id="ARBA00022840"/>
    </source>
</evidence>
<dbReference type="InterPro" id="IPR024743">
    <property type="entry name" value="Dynein_HC_stalk"/>
</dbReference>
<feature type="domain" description="Dynein heavy chain ATP-binding dynein motor region" evidence="18">
    <location>
        <begin position="585"/>
        <end position="762"/>
    </location>
</feature>
<feature type="region of interest" description="Disordered" evidence="15">
    <location>
        <begin position="969"/>
        <end position="998"/>
    </location>
</feature>
<dbReference type="PANTHER" id="PTHR45703:SF22">
    <property type="entry name" value="DYNEIN CYTOPLASMIC 2 HEAVY CHAIN 1"/>
    <property type="match status" value="1"/>
</dbReference>
<dbReference type="GO" id="GO:0051959">
    <property type="term" value="F:dynein light intermediate chain binding"/>
    <property type="evidence" value="ECO:0007669"/>
    <property type="project" value="InterPro"/>
</dbReference>
<protein>
    <recommendedName>
        <fullName evidence="23">Cytoplasmic dynein 2 heavy chain 1</fullName>
    </recommendedName>
</protein>
<keyword evidence="22" id="KW-1185">Reference proteome</keyword>
<keyword evidence="13" id="KW-0966">Cell projection</keyword>
<dbReference type="Pfam" id="PF18198">
    <property type="entry name" value="AAA_lid_11"/>
    <property type="match status" value="1"/>
</dbReference>
<evidence type="ECO:0000259" key="19">
    <source>
        <dbReference type="Pfam" id="PF18198"/>
    </source>
</evidence>
<evidence type="ECO:0000256" key="3">
    <source>
        <dbReference type="ARBA" id="ARBA00008887"/>
    </source>
</evidence>
<dbReference type="InterPro" id="IPR041658">
    <property type="entry name" value="AAA_lid_11"/>
</dbReference>
<dbReference type="Proteomes" id="UP000265515">
    <property type="component" value="Unassembled WGS sequence"/>
</dbReference>
<sequence length="2122" mass="231520">MDPTHPEYEMRCQSNPAFFTKCSIQWLESWSAEGMVEVPRKMLRDIFLETAAEKMPSPGEEAPSPREEEDTTQLAKPQARVLGAVNISGGPRLVEEGEGGLVGDMVKFIGEKMVAIHHSMSAHGRTQTTPQQFVAFVEAYKQIFGAKKAEKLLHKQHLQAGLDKLTGAANKVDELSREAAEQRTLLAEKQSQAEQALKKITASMQRASMRRTEVEQLKNLLREEELQLQSRKQSIEAELNEIWPLVEQARKSVGQIKNDNLNEIRSLKMPPEAIRDVLEGVLRLMGNYDTSWMSMKKFLGSRTVKEEIMTFDARKISPELRKDVQKLMASKAASFEHANIYHVSVAAAPLAAWVRANVRYSLVLEKIRPLEEGLRDLEGSLARSREKLFDCENDLTSLDDAVTSLREEFSSRTGEAEALKASLRVASDKLDAASTLVDKLGSERVRWQSQVVVLGRELDELPISALLAAAFVTYLPSEPEDFRRAMINIWQIAVPQPSGSNSVLALSSPSGRVAASTLTKHTTLGCTSPFPSEALMGTSVTSSCSSSPSIAASASGAHSSSGSTTTSRGGFDFKRFMSSESEMVAWRSEGLPSDDLTMENAIVLLATTRVPLIIDPSMAAARWLLRHLRRQRAGMGGMVVVNLQDPRFSTNIELAVKFGKTLVLLEADRIEPVLYPLLRRDLDRRGPRWTVQIGEKIVDYNDNFRLYLVTRDPTPDIPPSASALVVRTDFTITRSGLEGQLLGLTLQHEQPELESQKSALLKVFVRLVFLSVCFVFSHALLIDRYFTAHLPPPLCICFLCIQSSNYVRACASNRPLFHCASASTFLSLFSLHSNYVSFWQTEEDLRVQLAGLEKKLLEELATSEGNILDNRSLILSLNEAKAKSTAIHASLENSVQLQASLDKQRNAYRPLAERGSTLYFLLLDLVVLNPMYRFSLSLFLRLFKRSLEAVDAPFSPTGDTASHSTLAASLSQSMGSNSHRSGDGDKEERQAGTATSAGSAAAVSVTGSTTTVGSRISRLMVTLLRIVFSHVSQSLFKSDRLTFGMHLANSLQLCGEITQRQIDLFLGQYVLTTADDNTQTSSGSNSGIRSRLSISSASALANLPSWVREDRALAYASLRTALPGLVHAVDLISSAGSTRSAAWTSWASNPACEQYFPEHVLLHSTTFERLLLIQCLRPDRLETAMHQYVCTSLGVPSVSPIPFGLSRIYADSACVGLLSSPGGGASPMGTTSPQQNTMMMMMMPPKHSNAAVTSTLTPSASSPAAGAPTTASTSSSSSLSSSSSSSSMSLSSSHFAAASHSSTSPSKTTSLVPSRTMTGDITNQQPSTTSAPSSSSNPDTRMAVEPILFITSTGADPSQELEEFALRTLHSSSSGSHSSSPGSPYRYCQLAMGQGQADDALTLLRECAANGDWLCLKNLHLMVGWLPELKRELQELQRPHPNFRLWLTSESHPRFPPSLLEACLKVAYEAPPGVKKNLQRTYSEAWPVEYIESGSPLRAQLLFLLAWFHAVVQERRCFIPLGWRKFHEFSFPDLRAGAGILDASTSDGKIPTWAHIHGLLEDAIYGGRVDNKEDRLVLHAYIQQTFCTKIVGNMHKGEGVRRRADSNRSTSSSRSSMAAATGTIPPHPLPGTRNVFVPFGNDHSEFMQLIDSLPDYDSPPLFGLPPNIHHTVQRANSSRVIASLRTMLLSKESTSARGIDRRTLSRHLSPLVALWERLAPSSFGRFTAASHATCLSSDTPTDPYITKSVTGYSTSQSLTASRRQNTTGSSFTSSSSSSSSSTDPRAPDLAPAFIAAARAAPSLSGASLPPIASFVAMEMAQGHRMATAINATLGGIARVLRSSGQGTSIEPMLASVPSLKSQIQTLLSGRVPEEWDSLWEGGPVDSEPALFLRAVSARLSALESWETLARSGQLLSHPIDLSHTFRPQAFINALRHQTAQQLHVSMDELKLASTWDPSKLSSFSRRSHQGQEGYHDPTIRGSGSLPPHVRATGSGGGPSAAPGLSGSSNSHSFNPDYREDQAFLDQPVVFITGLWIQGASFDGTTLEETRSDAPSSVAVPTCYLAWIHENEAFPYQQNLSVPVYETVDRVRIVTEVQLPCRQEEQHRWILAGVALFLGECVV</sequence>
<feature type="compositionally biased region" description="Polar residues" evidence="15">
    <location>
        <begin position="1755"/>
        <end position="1765"/>
    </location>
</feature>
<evidence type="ECO:0000256" key="2">
    <source>
        <dbReference type="ARBA" id="ARBA00004245"/>
    </source>
</evidence>
<dbReference type="Gene3D" id="6.10.140.1060">
    <property type="match status" value="1"/>
</dbReference>
<feature type="compositionally biased region" description="Basic and acidic residues" evidence="15">
    <location>
        <begin position="980"/>
        <end position="990"/>
    </location>
</feature>
<keyword evidence="7" id="KW-0067">ATP-binding</keyword>
<reference evidence="21 22" key="1">
    <citation type="journal article" date="2018" name="Cell">
        <title>The Chara Genome: Secondary Complexity and Implications for Plant Terrestrialization.</title>
        <authorList>
            <person name="Nishiyama T."/>
            <person name="Sakayama H."/>
            <person name="Vries J.D."/>
            <person name="Buschmann H."/>
            <person name="Saint-Marcoux D."/>
            <person name="Ullrich K.K."/>
            <person name="Haas F.B."/>
            <person name="Vanderstraeten L."/>
            <person name="Becker D."/>
            <person name="Lang D."/>
            <person name="Vosolsobe S."/>
            <person name="Rombauts S."/>
            <person name="Wilhelmsson P.K.I."/>
            <person name="Janitza P."/>
            <person name="Kern R."/>
            <person name="Heyl A."/>
            <person name="Rumpler F."/>
            <person name="Villalobos L.I.A.C."/>
            <person name="Clay J.M."/>
            <person name="Skokan R."/>
            <person name="Toyoda A."/>
            <person name="Suzuki Y."/>
            <person name="Kagoshima H."/>
            <person name="Schijlen E."/>
            <person name="Tajeshwar N."/>
            <person name="Catarino B."/>
            <person name="Hetherington A.J."/>
            <person name="Saltykova A."/>
            <person name="Bonnot C."/>
            <person name="Breuninger H."/>
            <person name="Symeonidi A."/>
            <person name="Radhakrishnan G.V."/>
            <person name="Van Nieuwerburgh F."/>
            <person name="Deforce D."/>
            <person name="Chang C."/>
            <person name="Karol K.G."/>
            <person name="Hedrich R."/>
            <person name="Ulvskov P."/>
            <person name="Glockner G."/>
            <person name="Delwiche C.F."/>
            <person name="Petrasek J."/>
            <person name="Van de Peer Y."/>
            <person name="Friml J."/>
            <person name="Beilby M."/>
            <person name="Dolan L."/>
            <person name="Kohara Y."/>
            <person name="Sugano S."/>
            <person name="Fujiyama A."/>
            <person name="Delaux P.-M."/>
            <person name="Quint M."/>
            <person name="TheiBen G."/>
            <person name="Hagemann M."/>
            <person name="Harholt J."/>
            <person name="Dunand C."/>
            <person name="Zachgo S."/>
            <person name="Langdale J."/>
            <person name="Maumus F."/>
            <person name="Straeten D.V.D."/>
            <person name="Gould S.B."/>
            <person name="Rensing S.A."/>
        </authorList>
    </citation>
    <scope>NUCLEOTIDE SEQUENCE [LARGE SCALE GENOMIC DNA]</scope>
    <source>
        <strain evidence="21 22">S276</strain>
    </source>
</reference>
<evidence type="ECO:0000256" key="4">
    <source>
        <dbReference type="ARBA" id="ARBA00022490"/>
    </source>
</evidence>
<dbReference type="GO" id="GO:0030286">
    <property type="term" value="C:dynein complex"/>
    <property type="evidence" value="ECO:0007669"/>
    <property type="project" value="UniProtKB-KW"/>
</dbReference>
<evidence type="ECO:0000256" key="11">
    <source>
        <dbReference type="ARBA" id="ARBA00023175"/>
    </source>
</evidence>
<dbReference type="Pfam" id="PF03028">
    <property type="entry name" value="Dynein_heavy"/>
    <property type="match status" value="1"/>
</dbReference>
<comment type="similarity">
    <text evidence="3">Belongs to the dynein heavy chain family.</text>
</comment>
<dbReference type="Gene3D" id="3.10.490.20">
    <property type="match status" value="1"/>
</dbReference>
<feature type="compositionally biased region" description="Low complexity" evidence="15">
    <location>
        <begin position="1250"/>
        <end position="1314"/>
    </location>
</feature>
<evidence type="ECO:0000259" key="20">
    <source>
        <dbReference type="Pfam" id="PF18199"/>
    </source>
</evidence>
<keyword evidence="10" id="KW-0969">Cilium</keyword>
<feature type="coiled-coil region" evidence="14">
    <location>
        <begin position="172"/>
        <end position="241"/>
    </location>
</feature>
<dbReference type="Gramene" id="GBG84147">
    <property type="protein sequence ID" value="GBG84147"/>
    <property type="gene ID" value="CBR_g38121"/>
</dbReference>
<evidence type="ECO:0000259" key="18">
    <source>
        <dbReference type="Pfam" id="PF12781"/>
    </source>
</evidence>
<evidence type="ECO:0000256" key="10">
    <source>
        <dbReference type="ARBA" id="ARBA00023069"/>
    </source>
</evidence>
<feature type="region of interest" description="Disordered" evidence="15">
    <location>
        <begin position="1597"/>
        <end position="1631"/>
    </location>
</feature>
<feature type="compositionally biased region" description="Low complexity" evidence="15">
    <location>
        <begin position="1322"/>
        <end position="1338"/>
    </location>
</feature>
<keyword evidence="11" id="KW-0505">Motor protein</keyword>
<dbReference type="Pfam" id="PF12781">
    <property type="entry name" value="AAA_9"/>
    <property type="match status" value="2"/>
</dbReference>
<feature type="region of interest" description="Disordered" evidence="15">
    <location>
        <begin position="52"/>
        <end position="75"/>
    </location>
</feature>
<feature type="domain" description="Dynein heavy chain region D6 P-loop" evidence="16">
    <location>
        <begin position="1344"/>
        <end position="1466"/>
    </location>
</feature>
<evidence type="ECO:0000259" key="17">
    <source>
        <dbReference type="Pfam" id="PF12777"/>
    </source>
</evidence>
<evidence type="ECO:0008006" key="23">
    <source>
        <dbReference type="Google" id="ProtNLM"/>
    </source>
</evidence>
<keyword evidence="12" id="KW-0206">Cytoskeleton</keyword>
<dbReference type="InterPro" id="IPR041228">
    <property type="entry name" value="Dynein_C"/>
</dbReference>
<dbReference type="GO" id="GO:0007018">
    <property type="term" value="P:microtubule-based movement"/>
    <property type="evidence" value="ECO:0007669"/>
    <property type="project" value="InterPro"/>
</dbReference>
<evidence type="ECO:0000313" key="21">
    <source>
        <dbReference type="EMBL" id="GBG84147.1"/>
    </source>
</evidence>
<dbReference type="GO" id="GO:0005874">
    <property type="term" value="C:microtubule"/>
    <property type="evidence" value="ECO:0007669"/>
    <property type="project" value="UniProtKB-KW"/>
</dbReference>
<dbReference type="InterPro" id="IPR027417">
    <property type="entry name" value="P-loop_NTPase"/>
</dbReference>
<dbReference type="FunFam" id="1.20.920.20:FF:000002">
    <property type="entry name" value="Cytoplasmic dynein 1 heavy chain"/>
    <property type="match status" value="1"/>
</dbReference>
<evidence type="ECO:0000256" key="9">
    <source>
        <dbReference type="ARBA" id="ARBA00023054"/>
    </source>
</evidence>
<feature type="region of interest" description="Disordered" evidence="15">
    <location>
        <begin position="1755"/>
        <end position="1786"/>
    </location>
</feature>
<feature type="region of interest" description="Disordered" evidence="15">
    <location>
        <begin position="1961"/>
        <end position="2012"/>
    </location>
</feature>
<dbReference type="InterPro" id="IPR026983">
    <property type="entry name" value="DHC"/>
</dbReference>
<dbReference type="InterPro" id="IPR035706">
    <property type="entry name" value="AAA_9"/>
</dbReference>
<dbReference type="PANTHER" id="PTHR45703">
    <property type="entry name" value="DYNEIN HEAVY CHAIN"/>
    <property type="match status" value="1"/>
</dbReference>
<evidence type="ECO:0000256" key="14">
    <source>
        <dbReference type="SAM" id="Coils"/>
    </source>
</evidence>
<evidence type="ECO:0000313" key="22">
    <source>
        <dbReference type="Proteomes" id="UP000265515"/>
    </source>
</evidence>
<feature type="domain" description="Dynein heavy chain AAA lid" evidence="19">
    <location>
        <begin position="1499"/>
        <end position="1667"/>
    </location>
</feature>
<dbReference type="GO" id="GO:0005929">
    <property type="term" value="C:cilium"/>
    <property type="evidence" value="ECO:0007669"/>
    <property type="project" value="UniProtKB-SubCell"/>
</dbReference>
<feature type="compositionally biased region" description="Low complexity" evidence="15">
    <location>
        <begin position="1999"/>
        <end position="2010"/>
    </location>
</feature>
<keyword evidence="6" id="KW-0547">Nucleotide-binding</keyword>
<feature type="domain" description="Dynein heavy chain ATP-binding dynein motor region" evidence="18">
    <location>
        <begin position="838"/>
        <end position="887"/>
    </location>
</feature>
<keyword evidence="9 14" id="KW-0175">Coiled coil</keyword>